<accession>A0A7Y9J434</accession>
<dbReference type="AlphaFoldDB" id="A0A7Y9J434"/>
<protein>
    <submittedName>
        <fullName evidence="2">Uncharacterized protein</fullName>
    </submittedName>
</protein>
<sequence length="41" mass="4538">MTTPPGPEIVQEAVRGSPEEADPAWRTRPPDEDGVETYREA</sequence>
<reference evidence="2 3" key="1">
    <citation type="submission" date="2020-07" db="EMBL/GenBank/DDBJ databases">
        <title>Sequencing the genomes of 1000 actinobacteria strains.</title>
        <authorList>
            <person name="Klenk H.-P."/>
        </authorList>
    </citation>
    <scope>NUCLEOTIDE SEQUENCE [LARGE SCALE GENOMIC DNA]</scope>
    <source>
        <strain evidence="2 3">DSM 45772</strain>
    </source>
</reference>
<evidence type="ECO:0000256" key="1">
    <source>
        <dbReference type="SAM" id="MobiDB-lite"/>
    </source>
</evidence>
<feature type="compositionally biased region" description="Basic and acidic residues" evidence="1">
    <location>
        <begin position="23"/>
        <end position="41"/>
    </location>
</feature>
<feature type="region of interest" description="Disordered" evidence="1">
    <location>
        <begin position="1"/>
        <end position="41"/>
    </location>
</feature>
<organism evidence="2 3">
    <name type="scientific">Actinomycetospora corticicola</name>
    <dbReference type="NCBI Taxonomy" id="663602"/>
    <lineage>
        <taxon>Bacteria</taxon>
        <taxon>Bacillati</taxon>
        <taxon>Actinomycetota</taxon>
        <taxon>Actinomycetes</taxon>
        <taxon>Pseudonocardiales</taxon>
        <taxon>Pseudonocardiaceae</taxon>
        <taxon>Actinomycetospora</taxon>
    </lineage>
</organism>
<evidence type="ECO:0000313" key="3">
    <source>
        <dbReference type="Proteomes" id="UP000535890"/>
    </source>
</evidence>
<comment type="caution">
    <text evidence="2">The sequence shown here is derived from an EMBL/GenBank/DDBJ whole genome shotgun (WGS) entry which is preliminary data.</text>
</comment>
<evidence type="ECO:0000313" key="2">
    <source>
        <dbReference type="EMBL" id="NYD34491.1"/>
    </source>
</evidence>
<name>A0A7Y9J434_9PSEU</name>
<proteinExistence type="predicted"/>
<dbReference type="Proteomes" id="UP000535890">
    <property type="component" value="Unassembled WGS sequence"/>
</dbReference>
<dbReference type="EMBL" id="JACCBN010000001">
    <property type="protein sequence ID" value="NYD34491.1"/>
    <property type="molecule type" value="Genomic_DNA"/>
</dbReference>
<keyword evidence="3" id="KW-1185">Reference proteome</keyword>
<dbReference type="RefSeq" id="WP_281376250.1">
    <property type="nucleotide sequence ID" value="NZ_BAABHP010000018.1"/>
</dbReference>
<gene>
    <name evidence="2" type="ORF">BJ983_000593</name>
</gene>